<dbReference type="OrthoDB" id="4998316at2"/>
<dbReference type="InterPro" id="IPR021296">
    <property type="entry name" value="DUF2868"/>
</dbReference>
<comment type="caution">
    <text evidence="2">The sequence shown here is derived from an EMBL/GenBank/DDBJ whole genome shotgun (WGS) entry which is preliminary data.</text>
</comment>
<proteinExistence type="predicted"/>
<sequence length="451" mass="47810">MTEEEARRVVLVQATESAGDSPLWTAEDRAWATRLAQQTVGAEAPPERFIVERTRHALERLLPRDAAARRWLERGTRRGALGFGVLFAALVLGAAVDHFGSMQRIDLLAPPVWAVVAWNLVVYVGLLVPRPLAGLRALLARRWAGDGAGVGALWARQAMPLSLARATALLHAAAAALAAGVIAGLYLRGLVLDYRAGWQSTFLEPGVVQPLLQALLAPASLVTGIAVPDVAPLRLQAGAVAVAPAADWIHLYAATLALAVVVPRLLLAGVAALRAAALSRRFPLPLGEPYFERLRLHQLGARAQAQVLPYAAGLSAQAALGLRALLAAVFGDELRLRIGRITAFGDEDAARALQPEPGDTLRIAVFDLGATPEAEAQGRFAAALGRDLPLVLLADESAFRRRFGAYPERLAQRRAAWQALADAQGLPLVCADLEAGEPAAAEAAIKRALGR</sequence>
<keyword evidence="1" id="KW-0472">Membrane</keyword>
<feature type="transmembrane region" description="Helical" evidence="1">
    <location>
        <begin position="249"/>
        <end position="273"/>
    </location>
</feature>
<evidence type="ECO:0000256" key="1">
    <source>
        <dbReference type="SAM" id="Phobius"/>
    </source>
</evidence>
<name>A0A4R2M115_RUBGE</name>
<gene>
    <name evidence="2" type="ORF">EV684_112147</name>
</gene>
<evidence type="ECO:0000313" key="2">
    <source>
        <dbReference type="EMBL" id="TCP00709.1"/>
    </source>
</evidence>
<keyword evidence="1" id="KW-0812">Transmembrane</keyword>
<feature type="transmembrane region" description="Helical" evidence="1">
    <location>
        <begin position="79"/>
        <end position="96"/>
    </location>
</feature>
<accession>A0A4R2M115</accession>
<reference evidence="2 3" key="1">
    <citation type="submission" date="2019-03" db="EMBL/GenBank/DDBJ databases">
        <title>Genomic Encyclopedia of Type Strains, Phase IV (KMG-IV): sequencing the most valuable type-strain genomes for metagenomic binning, comparative biology and taxonomic classification.</title>
        <authorList>
            <person name="Goeker M."/>
        </authorList>
    </citation>
    <scope>NUCLEOTIDE SEQUENCE [LARGE SCALE GENOMIC DNA]</scope>
    <source>
        <strain evidence="2 3">DSM 1709</strain>
    </source>
</reference>
<dbReference type="RefSeq" id="WP_132648755.1">
    <property type="nucleotide sequence ID" value="NZ_CP181386.1"/>
</dbReference>
<dbReference type="Proteomes" id="UP000295106">
    <property type="component" value="Unassembled WGS sequence"/>
</dbReference>
<feature type="transmembrane region" description="Helical" evidence="1">
    <location>
        <begin position="108"/>
        <end position="128"/>
    </location>
</feature>
<dbReference type="Pfam" id="PF11067">
    <property type="entry name" value="DUF2868"/>
    <property type="match status" value="1"/>
</dbReference>
<organism evidence="2 3">
    <name type="scientific">Rubrivivax gelatinosus</name>
    <name type="common">Rhodocyclus gelatinosus</name>
    <name type="synonym">Rhodopseudomonas gelatinosa</name>
    <dbReference type="NCBI Taxonomy" id="28068"/>
    <lineage>
        <taxon>Bacteria</taxon>
        <taxon>Pseudomonadati</taxon>
        <taxon>Pseudomonadota</taxon>
        <taxon>Betaproteobacteria</taxon>
        <taxon>Burkholderiales</taxon>
        <taxon>Sphaerotilaceae</taxon>
        <taxon>Rubrivivax</taxon>
    </lineage>
</organism>
<keyword evidence="1" id="KW-1133">Transmembrane helix</keyword>
<feature type="transmembrane region" description="Helical" evidence="1">
    <location>
        <begin position="166"/>
        <end position="187"/>
    </location>
</feature>
<dbReference type="GeneID" id="99683254"/>
<protein>
    <submittedName>
        <fullName evidence="2">Uncharacterized protein DUF2868</fullName>
    </submittedName>
</protein>
<evidence type="ECO:0000313" key="3">
    <source>
        <dbReference type="Proteomes" id="UP000295106"/>
    </source>
</evidence>
<dbReference type="AlphaFoldDB" id="A0A4R2M115"/>
<dbReference type="EMBL" id="SLXD01000012">
    <property type="protein sequence ID" value="TCP00709.1"/>
    <property type="molecule type" value="Genomic_DNA"/>
</dbReference>